<keyword evidence="1" id="KW-0812">Transmembrane</keyword>
<reference evidence="2 3" key="1">
    <citation type="submission" date="2023-07" db="EMBL/GenBank/DDBJ databases">
        <title>Sorghum-associated microbial communities from plants grown in Nebraska, USA.</title>
        <authorList>
            <person name="Schachtman D."/>
        </authorList>
    </citation>
    <scope>NUCLEOTIDE SEQUENCE [LARGE SCALE GENOMIC DNA]</scope>
    <source>
        <strain evidence="2 3">DS2154</strain>
    </source>
</reference>
<organism evidence="2 3">
    <name type="scientific">Caulobacter rhizosphaerae</name>
    <dbReference type="NCBI Taxonomy" id="2010972"/>
    <lineage>
        <taxon>Bacteria</taxon>
        <taxon>Pseudomonadati</taxon>
        <taxon>Pseudomonadota</taxon>
        <taxon>Alphaproteobacteria</taxon>
        <taxon>Caulobacterales</taxon>
        <taxon>Caulobacteraceae</taxon>
        <taxon>Caulobacter</taxon>
    </lineage>
</organism>
<dbReference type="Pfam" id="PF06961">
    <property type="entry name" value="DUF1294"/>
    <property type="match status" value="1"/>
</dbReference>
<accession>A0ABU1MVE8</accession>
<evidence type="ECO:0000313" key="2">
    <source>
        <dbReference type="EMBL" id="MDR6530165.1"/>
    </source>
</evidence>
<evidence type="ECO:0000256" key="1">
    <source>
        <dbReference type="SAM" id="Phobius"/>
    </source>
</evidence>
<feature type="transmembrane region" description="Helical" evidence="1">
    <location>
        <begin position="70"/>
        <end position="91"/>
    </location>
</feature>
<keyword evidence="1" id="KW-0472">Membrane</keyword>
<feature type="transmembrane region" description="Helical" evidence="1">
    <location>
        <begin position="38"/>
        <end position="58"/>
    </location>
</feature>
<name>A0ABU1MVE8_9CAUL</name>
<dbReference type="RefSeq" id="WP_310029495.1">
    <property type="nucleotide sequence ID" value="NZ_JAVDRL010000003.1"/>
</dbReference>
<comment type="caution">
    <text evidence="2">The sequence shown here is derived from an EMBL/GenBank/DDBJ whole genome shotgun (WGS) entry which is preliminary data.</text>
</comment>
<gene>
    <name evidence="2" type="ORF">J2800_000901</name>
</gene>
<evidence type="ECO:0000313" key="3">
    <source>
        <dbReference type="Proteomes" id="UP001262754"/>
    </source>
</evidence>
<dbReference type="Proteomes" id="UP001262754">
    <property type="component" value="Unassembled WGS sequence"/>
</dbReference>
<keyword evidence="1" id="KW-1133">Transmembrane helix</keyword>
<sequence>MIALAALVLGVLNLATFLVFGWDKLAAADGRSRVPERLLLLLAALGGSPGALLARPVFRHKTRKQPFGAWLMLIVFVQVAAIVAGLAVWWARHYSR</sequence>
<dbReference type="EMBL" id="JAVDRL010000003">
    <property type="protein sequence ID" value="MDR6530165.1"/>
    <property type="molecule type" value="Genomic_DNA"/>
</dbReference>
<protein>
    <submittedName>
        <fullName evidence="2">Uncharacterized membrane protein YsdA (DUF1294 family)</fullName>
    </submittedName>
</protein>
<proteinExistence type="predicted"/>
<dbReference type="InterPro" id="IPR010718">
    <property type="entry name" value="DUF1294"/>
</dbReference>
<keyword evidence="3" id="KW-1185">Reference proteome</keyword>